<accession>A0A3G2UTP4</accession>
<proteinExistence type="predicted"/>
<dbReference type="EMBL" id="CP033230">
    <property type="protein sequence ID" value="AYO78315.1"/>
    <property type="molecule type" value="Genomic_DNA"/>
</dbReference>
<gene>
    <name evidence="1" type="ORF">EBF16_16320</name>
</gene>
<reference evidence="1 2" key="1">
    <citation type="submission" date="2018-10" db="EMBL/GenBank/DDBJ databases">
        <title>Characterization and genome analysis of a novel bacterium Sphingobium yanoikuyae SJTF8 capable of degrading PAHs.</title>
        <authorList>
            <person name="Yin C."/>
            <person name="Xiong W."/>
            <person name="Liang R."/>
        </authorList>
    </citation>
    <scope>NUCLEOTIDE SEQUENCE [LARGE SCALE GENOMIC DNA]</scope>
    <source>
        <strain evidence="1 2">SJTF8</strain>
    </source>
</reference>
<protein>
    <submittedName>
        <fullName evidence="1">Uncharacterized protein</fullName>
    </submittedName>
</protein>
<organism evidence="1 2">
    <name type="scientific">Sphingobium yanoikuyae</name>
    <name type="common">Sphingomonas yanoikuyae</name>
    <dbReference type="NCBI Taxonomy" id="13690"/>
    <lineage>
        <taxon>Bacteria</taxon>
        <taxon>Pseudomonadati</taxon>
        <taxon>Pseudomonadota</taxon>
        <taxon>Alphaproteobacteria</taxon>
        <taxon>Sphingomonadales</taxon>
        <taxon>Sphingomonadaceae</taxon>
        <taxon>Sphingobium</taxon>
    </lineage>
</organism>
<dbReference type="AlphaFoldDB" id="A0A3G2UTP4"/>
<dbReference type="Proteomes" id="UP000280708">
    <property type="component" value="Chromosome"/>
</dbReference>
<evidence type="ECO:0000313" key="1">
    <source>
        <dbReference type="EMBL" id="AYO78315.1"/>
    </source>
</evidence>
<name>A0A3G2UTP4_SPHYA</name>
<evidence type="ECO:0000313" key="2">
    <source>
        <dbReference type="Proteomes" id="UP000280708"/>
    </source>
</evidence>
<sequence length="250" mass="27542">MGWSSGPLQHVKHQTYGPLHVDRPREIIAHDPPGNDRAADLHRFAAEQLAPQRACDRDDACSIVIQDRLGGREIQIGVTDALDIERLTLADNVARCRAGDRYEATAGMGAADRDAVARSADHEIHLRIFEQRAIFLGHLRQRDQLSAVGLHPLRRQGELGCMAAAQTADAIGEAAHHRLLQDAGIRHARFGDLHLDVAQVDGIEGHCQRPMRRAARRSRRRLLALTAPVAFWRLIGSATMAARPSTTTSK</sequence>